<keyword evidence="3 7" id="KW-0349">Heme</keyword>
<gene>
    <name evidence="10" type="ORF">E4U42_006418</name>
</gene>
<evidence type="ECO:0000256" key="3">
    <source>
        <dbReference type="ARBA" id="ARBA00022617"/>
    </source>
</evidence>
<dbReference type="AlphaFoldDB" id="A0A8K0J2N3"/>
<keyword evidence="9" id="KW-0472">Membrane</keyword>
<evidence type="ECO:0000313" key="10">
    <source>
        <dbReference type="EMBL" id="KAG5919818.1"/>
    </source>
</evidence>
<name>A0A8K0J2N3_9HYPO</name>
<dbReference type="PRINTS" id="PR00463">
    <property type="entry name" value="EP450I"/>
</dbReference>
<keyword evidence="6 7" id="KW-0408">Iron</keyword>
<feature type="binding site" description="axial binding residue" evidence="7">
    <location>
        <position position="434"/>
    </location>
    <ligand>
        <name>heme</name>
        <dbReference type="ChEBI" id="CHEBI:30413"/>
    </ligand>
    <ligandPart>
        <name>Fe</name>
        <dbReference type="ChEBI" id="CHEBI:18248"/>
    </ligandPart>
</feature>
<comment type="similarity">
    <text evidence="2 8">Belongs to the cytochrome P450 family.</text>
</comment>
<dbReference type="GO" id="GO:0020037">
    <property type="term" value="F:heme binding"/>
    <property type="evidence" value="ECO:0007669"/>
    <property type="project" value="InterPro"/>
</dbReference>
<keyword evidence="9" id="KW-0812">Transmembrane</keyword>
<keyword evidence="5 8" id="KW-0560">Oxidoreductase</keyword>
<accession>A0A8K0J2N3</accession>
<dbReference type="PANTHER" id="PTHR24305:SF96">
    <property type="entry name" value="CYTOCHROME P450 MONOOXYGENASE STCB-RELATED"/>
    <property type="match status" value="1"/>
</dbReference>
<evidence type="ECO:0000256" key="6">
    <source>
        <dbReference type="ARBA" id="ARBA00023004"/>
    </source>
</evidence>
<evidence type="ECO:0000256" key="5">
    <source>
        <dbReference type="ARBA" id="ARBA00023002"/>
    </source>
</evidence>
<evidence type="ECO:0000256" key="8">
    <source>
        <dbReference type="RuleBase" id="RU000461"/>
    </source>
</evidence>
<dbReference type="GO" id="GO:0004497">
    <property type="term" value="F:monooxygenase activity"/>
    <property type="evidence" value="ECO:0007669"/>
    <property type="project" value="UniProtKB-KW"/>
</dbReference>
<keyword evidence="8" id="KW-0503">Monooxygenase</keyword>
<dbReference type="Gene3D" id="1.10.630.10">
    <property type="entry name" value="Cytochrome P450"/>
    <property type="match status" value="1"/>
</dbReference>
<comment type="cofactor">
    <cofactor evidence="1 7">
        <name>heme</name>
        <dbReference type="ChEBI" id="CHEBI:30413"/>
    </cofactor>
</comment>
<protein>
    <recommendedName>
        <fullName evidence="12">Cytochrome P450</fullName>
    </recommendedName>
</protein>
<dbReference type="PRINTS" id="PR00385">
    <property type="entry name" value="P450"/>
</dbReference>
<keyword evidence="9" id="KW-1133">Transmembrane helix</keyword>
<dbReference type="InterPro" id="IPR017972">
    <property type="entry name" value="Cyt_P450_CS"/>
</dbReference>
<dbReference type="Pfam" id="PF00067">
    <property type="entry name" value="p450"/>
    <property type="match status" value="1"/>
</dbReference>
<proteinExistence type="inferred from homology"/>
<dbReference type="CDD" id="cd11059">
    <property type="entry name" value="CYP_fungal"/>
    <property type="match status" value="1"/>
</dbReference>
<evidence type="ECO:0000256" key="1">
    <source>
        <dbReference type="ARBA" id="ARBA00001971"/>
    </source>
</evidence>
<keyword evidence="11" id="KW-1185">Reference proteome</keyword>
<feature type="transmembrane region" description="Helical" evidence="9">
    <location>
        <begin position="12"/>
        <end position="28"/>
    </location>
</feature>
<dbReference type="InterPro" id="IPR036396">
    <property type="entry name" value="Cyt_P450_sf"/>
</dbReference>
<evidence type="ECO:0008006" key="12">
    <source>
        <dbReference type="Google" id="ProtNLM"/>
    </source>
</evidence>
<sequence length="490" mass="55824">MTLLVYEQCAQLAGVALLLAIFYAIFSVRSNPTSKVPGPWHSKWTDVVSRYHWFIGQHMYYVHRLHQKYGPIVRVSPNVVAVTNLDVVKSIYSTKETYRKSKFYDILNGRPVDTIFSTRDVDHHRKLRRLLSAPLSETSLKSLVPQISSRVDLTIQRMKEESEARGAVDVFKWFLFMATDVIGELSFGESFQMLQKKKKNQYTKDLEDVTKVSSYRLAFPFFNTLAGLCNNRMPLFSEIALISERLGEYSRQSIARYQKQVDLDPTNAKPTFFTKLFRAEEDEKLSFDDIVANAQTFIVAGSDTTANALTYFVWTLGERPALRDALLQELRALPGDFTEWDLRALPLFNQTVEETLRLYSPAADILPRVVPPGGAHIGGYYLGEGTVVAAQAYTLHRDPTIFENPGQFNPQRWANPTKAMKDSYMPFGRGARTCIGMHLAYIELRLAAARFLLQFPTVCRSTREGMSDEEMQMTGTFLIAPKRKRCLIEA</sequence>
<dbReference type="InterPro" id="IPR002401">
    <property type="entry name" value="Cyt_P450_E_grp-I"/>
</dbReference>
<dbReference type="GO" id="GO:0005506">
    <property type="term" value="F:iron ion binding"/>
    <property type="evidence" value="ECO:0007669"/>
    <property type="project" value="InterPro"/>
</dbReference>
<dbReference type="InterPro" id="IPR050121">
    <property type="entry name" value="Cytochrome_P450_monoxygenase"/>
</dbReference>
<dbReference type="EMBL" id="SRPY01000650">
    <property type="protein sequence ID" value="KAG5919818.1"/>
    <property type="molecule type" value="Genomic_DNA"/>
</dbReference>
<dbReference type="Proteomes" id="UP000811619">
    <property type="component" value="Unassembled WGS sequence"/>
</dbReference>
<organism evidence="10 11">
    <name type="scientific">Claviceps africana</name>
    <dbReference type="NCBI Taxonomy" id="83212"/>
    <lineage>
        <taxon>Eukaryota</taxon>
        <taxon>Fungi</taxon>
        <taxon>Dikarya</taxon>
        <taxon>Ascomycota</taxon>
        <taxon>Pezizomycotina</taxon>
        <taxon>Sordariomycetes</taxon>
        <taxon>Hypocreomycetidae</taxon>
        <taxon>Hypocreales</taxon>
        <taxon>Clavicipitaceae</taxon>
        <taxon>Claviceps</taxon>
    </lineage>
</organism>
<evidence type="ECO:0000256" key="7">
    <source>
        <dbReference type="PIRSR" id="PIRSR602401-1"/>
    </source>
</evidence>
<dbReference type="PROSITE" id="PS00086">
    <property type="entry name" value="CYTOCHROME_P450"/>
    <property type="match status" value="1"/>
</dbReference>
<evidence type="ECO:0000256" key="2">
    <source>
        <dbReference type="ARBA" id="ARBA00010617"/>
    </source>
</evidence>
<evidence type="ECO:0000256" key="9">
    <source>
        <dbReference type="SAM" id="Phobius"/>
    </source>
</evidence>
<dbReference type="PANTHER" id="PTHR24305">
    <property type="entry name" value="CYTOCHROME P450"/>
    <property type="match status" value="1"/>
</dbReference>
<evidence type="ECO:0000313" key="11">
    <source>
        <dbReference type="Proteomes" id="UP000811619"/>
    </source>
</evidence>
<dbReference type="InterPro" id="IPR001128">
    <property type="entry name" value="Cyt_P450"/>
</dbReference>
<keyword evidence="4 7" id="KW-0479">Metal-binding</keyword>
<reference evidence="10" key="1">
    <citation type="journal article" date="2020" name="bioRxiv">
        <title>Whole genome comparisons of ergot fungi reveals the divergence and evolution of species within the genus Claviceps are the result of varying mechanisms driving genome evolution and host range expansion.</title>
        <authorList>
            <person name="Wyka S.A."/>
            <person name="Mondo S.J."/>
            <person name="Liu M."/>
            <person name="Dettman J."/>
            <person name="Nalam V."/>
            <person name="Broders K.D."/>
        </authorList>
    </citation>
    <scope>NUCLEOTIDE SEQUENCE</scope>
    <source>
        <strain evidence="10">CCC 489</strain>
    </source>
</reference>
<dbReference type="OrthoDB" id="1470350at2759"/>
<dbReference type="GO" id="GO:0016705">
    <property type="term" value="F:oxidoreductase activity, acting on paired donors, with incorporation or reduction of molecular oxygen"/>
    <property type="evidence" value="ECO:0007669"/>
    <property type="project" value="InterPro"/>
</dbReference>
<dbReference type="SUPFAM" id="SSF48264">
    <property type="entry name" value="Cytochrome P450"/>
    <property type="match status" value="1"/>
</dbReference>
<evidence type="ECO:0000256" key="4">
    <source>
        <dbReference type="ARBA" id="ARBA00022723"/>
    </source>
</evidence>
<comment type="caution">
    <text evidence="10">The sequence shown here is derived from an EMBL/GenBank/DDBJ whole genome shotgun (WGS) entry which is preliminary data.</text>
</comment>